<proteinExistence type="predicted"/>
<name>A0AAV4ZA12_9HYPH</name>
<evidence type="ECO:0000313" key="2">
    <source>
        <dbReference type="EMBL" id="GJD40792.1"/>
    </source>
</evidence>
<dbReference type="InterPro" id="IPR016181">
    <property type="entry name" value="Acyl_CoA_acyltransferase"/>
</dbReference>
<dbReference type="SUPFAM" id="SSF55729">
    <property type="entry name" value="Acyl-CoA N-acyltransferases (Nat)"/>
    <property type="match status" value="1"/>
</dbReference>
<dbReference type="AlphaFoldDB" id="A0AAV4ZA12"/>
<evidence type="ECO:0000259" key="1">
    <source>
        <dbReference type="PROSITE" id="PS51186"/>
    </source>
</evidence>
<reference evidence="2" key="1">
    <citation type="journal article" date="2016" name="Front. Microbiol.">
        <title>Genome Sequence of the Piezophilic, Mesophilic Sulfate-Reducing Bacterium Desulfovibrio indicus J2T.</title>
        <authorList>
            <person name="Cao J."/>
            <person name="Maignien L."/>
            <person name="Shao Z."/>
            <person name="Alain K."/>
            <person name="Jebbar M."/>
        </authorList>
    </citation>
    <scope>NUCLEOTIDE SEQUENCE</scope>
    <source>
        <strain evidence="2">DSM 21893</strain>
    </source>
</reference>
<evidence type="ECO:0000313" key="3">
    <source>
        <dbReference type="Proteomes" id="UP001055307"/>
    </source>
</evidence>
<accession>A0AAV4ZA12</accession>
<comment type="caution">
    <text evidence="2">The sequence shown here is derived from an EMBL/GenBank/DDBJ whole genome shotgun (WGS) entry which is preliminary data.</text>
</comment>
<sequence length="272" mass="29668">MRDINRSAELIERDAWIDWFAAAPDGVRDELGLTSTTIAGMGLLGCRAIPIIELNRAIAVGIQKSPSMTDLDAAASWLDRHTVSWAMQIAPGARTPALSDFIARAALSEAGSGWAKFVAQDAPRSRDPILEPVTVEIIDDERADEFGRAVIEGFGLPEVCQGWFAALADRPLWQCFAAIVDGEIASCGAMFVRDEVAWFGMQATRPAFRCRGFQRSIIAAQMSAAAEMGATVFTCETSHPINRADKGFTSYRNQERAGLTFSYARPNFKRTA</sequence>
<protein>
    <recommendedName>
        <fullName evidence="1">N-acetyltransferase domain-containing protein</fullName>
    </recommendedName>
</protein>
<dbReference type="EMBL" id="BPQF01000016">
    <property type="protein sequence ID" value="GJD40792.1"/>
    <property type="molecule type" value="Genomic_DNA"/>
</dbReference>
<keyword evidence="3" id="KW-1185">Reference proteome</keyword>
<organism evidence="2 3">
    <name type="scientific">Methylobacterium bullatum</name>
    <dbReference type="NCBI Taxonomy" id="570505"/>
    <lineage>
        <taxon>Bacteria</taxon>
        <taxon>Pseudomonadati</taxon>
        <taxon>Pseudomonadota</taxon>
        <taxon>Alphaproteobacteria</taxon>
        <taxon>Hyphomicrobiales</taxon>
        <taxon>Methylobacteriaceae</taxon>
        <taxon>Methylobacterium</taxon>
    </lineage>
</organism>
<feature type="domain" description="N-acetyltransferase" evidence="1">
    <location>
        <begin position="133"/>
        <end position="266"/>
    </location>
</feature>
<dbReference type="InterPro" id="IPR000182">
    <property type="entry name" value="GNAT_dom"/>
</dbReference>
<gene>
    <name evidence="2" type="ORF">OICFNHDK_3267</name>
</gene>
<dbReference type="Proteomes" id="UP001055307">
    <property type="component" value="Unassembled WGS sequence"/>
</dbReference>
<dbReference type="GO" id="GO:0016747">
    <property type="term" value="F:acyltransferase activity, transferring groups other than amino-acyl groups"/>
    <property type="evidence" value="ECO:0007669"/>
    <property type="project" value="InterPro"/>
</dbReference>
<dbReference type="Gene3D" id="3.40.630.30">
    <property type="match status" value="1"/>
</dbReference>
<reference evidence="2" key="2">
    <citation type="submission" date="2021-08" db="EMBL/GenBank/DDBJ databases">
        <authorList>
            <person name="Tani A."/>
            <person name="Ola A."/>
            <person name="Ogura Y."/>
            <person name="Katsura K."/>
            <person name="Hayashi T."/>
        </authorList>
    </citation>
    <scope>NUCLEOTIDE SEQUENCE</scope>
    <source>
        <strain evidence="2">DSM 21893</strain>
    </source>
</reference>
<dbReference type="PROSITE" id="PS51186">
    <property type="entry name" value="GNAT"/>
    <property type="match status" value="1"/>
</dbReference>